<feature type="transmembrane region" description="Helical" evidence="7">
    <location>
        <begin position="1123"/>
        <end position="1138"/>
    </location>
</feature>
<comment type="subcellular location">
    <subcellularLocation>
        <location evidence="1">Membrane</location>
        <topology evidence="1">Multi-pass membrane protein</topology>
    </subcellularLocation>
</comment>
<dbReference type="PANTHER" id="PTHR43791">
    <property type="entry name" value="PERMEASE-RELATED"/>
    <property type="match status" value="1"/>
</dbReference>
<keyword evidence="3 7" id="KW-0812">Transmembrane</keyword>
<dbReference type="GO" id="GO:0016020">
    <property type="term" value="C:membrane"/>
    <property type="evidence" value="ECO:0007669"/>
    <property type="project" value="UniProtKB-SubCell"/>
</dbReference>
<sequence>MTAVRDTEKGVQPDSPPHGGFEHTSPTSSVSLDKDVAIGLVGEHAREIDPAVEAKVLRKIDWFLIPAMIVGYGLVYYDKAILGSAVLFGMTKDLSLTVVDKSTTPPTTSTQRLSWATSMFYFGMLAGLYPMTFALQRFNIGRILGGVVVVWAGICMLTAAVTTHEGLYAQRFFLGFVESIIPTGFMCIVSGYYTQEEQALRQSWWFASTGLFTIIGGALNYGFAQITGGALRRWQYIYLLAGCLTLLFGIWCFFIPNSPASAWFLSPAERIVAVERLRRGQTGVRCQKIKATQLCEAFLDIKLWLVFILMASAYTVNGAVSGFGPLIVSTFGWSTLESILWQFPLGALCLVTILLCGYLSSKIPNIRLILLIANCLPVIAGCAMIWKGAWTYHAATPVAGYSIIGTFGAVVSQTIVIGMSNVAGATKKSAMAAAIFVAYCVGNIVGPQLIKSQTKARHYPELWSGLIICYCITIVAAVAMYVVLRRENQKREALPLDEDERDKMAFMDLTDKENKYFSSLNLPTVAERSHAPDKADLYHCSKLLHQGQWLDSPDRGPEGQPFRNWQVPGCLLHDYTTTDIAECSEDGQITFVGDTNVRQVFWATASKLNSFWVSDRQQELDKHEDLHLEVGRARVSFLWDPFLNGTGLKEELKAYMERNRPENSVEEKKLHPSNGKRRSVLLFIGGGLFHARHLGDEYLPAFNYVVDRVAAAMSTTHDRLTSPGNIRAHGKDGVDDQIFFAPVADPIVDRLSPSREVTITQNKVSAMNDHLQLWSNRGLNVPWAYRDMIADWPEMVGQSGLHVTDRIANQMANVVLNYRCNAKSAQKHGYPFSKTCCSAYRPANWIQITATLFSAPLAALTISNLLRGPDQRPRVALLANALAVFMLAAMHCFIADRTHVFDKIPKEFANIDFRAMLGVAILICLFNVQSVPVPTTSKDPKRLPENAVQSHLFLPREISDEFKGWMQIYVLVYAYTGASDVMDFYKVFQIFSALYLLLSGYGHASYHLRTNDFSAQRVVNVVLRLNTLPVLLALALDRPYTSYYFAPLVTFCFLVVYLTLKIGRHWNDTFGLLLVKILLAGLLTTIFIHAHGFLELSASFFSIVFRANINVEDLRVHLGMDKYVVFVGIVVAAVHIKVRSVLRTPYKQLNDFEYLIRRYFVVHQILLVAFAIITIPTFLISMQETKAKSAFEWWVPYTACLPAISLVILRNATAYLRARYCASFTWLGRISLEVYILSQHIWLAGDGEGVLRIGFRHGSGTFLGDRWRDLVFLTPMLVWMAWKVYEATKVTTAWLLYGRDAAVARQQPEGAENGEVMELPGWHRSVSDTHDDLEGRRKTQHGECRGMFLRVGGVAVAVWLVNLLYP</sequence>
<feature type="region of interest" description="Disordered" evidence="6">
    <location>
        <begin position="1"/>
        <end position="29"/>
    </location>
</feature>
<feature type="transmembrane region" description="Helical" evidence="7">
    <location>
        <begin position="303"/>
        <end position="327"/>
    </location>
</feature>
<dbReference type="InterPro" id="IPR036259">
    <property type="entry name" value="MFS_trans_sf"/>
</dbReference>
<feature type="transmembrane region" description="Helical" evidence="7">
    <location>
        <begin position="843"/>
        <end position="863"/>
    </location>
</feature>
<feature type="transmembrane region" description="Helical" evidence="7">
    <location>
        <begin position="398"/>
        <end position="418"/>
    </location>
</feature>
<dbReference type="OrthoDB" id="1932925at2759"/>
<evidence type="ECO:0000256" key="4">
    <source>
        <dbReference type="ARBA" id="ARBA00022989"/>
    </source>
</evidence>
<feature type="transmembrane region" description="Helical" evidence="7">
    <location>
        <begin position="205"/>
        <end position="224"/>
    </location>
</feature>
<name>A0A9P4WT56_9PLEO</name>
<reference evidence="9" key="1">
    <citation type="submission" date="2019-04" db="EMBL/GenBank/DDBJ databases">
        <title>Sequencing of skin fungus with MAO and IRED activity.</title>
        <authorList>
            <person name="Marsaioli A.J."/>
            <person name="Bonatto J.M.C."/>
            <person name="Reis Junior O."/>
        </authorList>
    </citation>
    <scope>NUCLEOTIDE SEQUENCE</scope>
    <source>
        <strain evidence="9">28M1</strain>
    </source>
</reference>
<organism evidence="9 10">
    <name type="scientific">Didymella heteroderae</name>
    <dbReference type="NCBI Taxonomy" id="1769908"/>
    <lineage>
        <taxon>Eukaryota</taxon>
        <taxon>Fungi</taxon>
        <taxon>Dikarya</taxon>
        <taxon>Ascomycota</taxon>
        <taxon>Pezizomycotina</taxon>
        <taxon>Dothideomycetes</taxon>
        <taxon>Pleosporomycetidae</taxon>
        <taxon>Pleosporales</taxon>
        <taxon>Pleosporineae</taxon>
        <taxon>Didymellaceae</taxon>
        <taxon>Didymella</taxon>
    </lineage>
</organism>
<feature type="transmembrane region" description="Helical" evidence="7">
    <location>
        <begin position="1193"/>
        <end position="1209"/>
    </location>
</feature>
<feature type="transmembrane region" description="Helical" evidence="7">
    <location>
        <begin position="1347"/>
        <end position="1365"/>
    </location>
</feature>
<dbReference type="PROSITE" id="PS50850">
    <property type="entry name" value="MFS"/>
    <property type="match status" value="1"/>
</dbReference>
<evidence type="ECO:0000256" key="2">
    <source>
        <dbReference type="ARBA" id="ARBA00022448"/>
    </source>
</evidence>
<evidence type="ECO:0000259" key="8">
    <source>
        <dbReference type="PROSITE" id="PS50850"/>
    </source>
</evidence>
<dbReference type="EMBL" id="SWKV01000022">
    <property type="protein sequence ID" value="KAF3041079.1"/>
    <property type="molecule type" value="Genomic_DNA"/>
</dbReference>
<feature type="transmembrane region" description="Helical" evidence="7">
    <location>
        <begin position="236"/>
        <end position="255"/>
    </location>
</feature>
<feature type="transmembrane region" description="Helical" evidence="7">
    <location>
        <begin position="1018"/>
        <end position="1036"/>
    </location>
</feature>
<feature type="transmembrane region" description="Helical" evidence="7">
    <location>
        <begin position="462"/>
        <end position="484"/>
    </location>
</feature>
<dbReference type="SUPFAM" id="SSF103473">
    <property type="entry name" value="MFS general substrate transporter"/>
    <property type="match status" value="1"/>
</dbReference>
<evidence type="ECO:0000256" key="1">
    <source>
        <dbReference type="ARBA" id="ARBA00004141"/>
    </source>
</evidence>
<feature type="transmembrane region" description="Helical" evidence="7">
    <location>
        <begin position="1159"/>
        <end position="1181"/>
    </location>
</feature>
<proteinExistence type="predicted"/>
<feature type="transmembrane region" description="Helical" evidence="7">
    <location>
        <begin position="60"/>
        <end position="77"/>
    </location>
</feature>
<dbReference type="PANTHER" id="PTHR43791:SF55">
    <property type="entry name" value="TRANSPORTER, PUTATIVE (AFU_ORTHOLOGUE AFUA_6G01820)-RELATED"/>
    <property type="match status" value="1"/>
</dbReference>
<feature type="domain" description="Major facilitator superfamily (MFS) profile" evidence="8">
    <location>
        <begin position="64"/>
        <end position="488"/>
    </location>
</feature>
<feature type="transmembrane region" description="Helical" evidence="7">
    <location>
        <begin position="875"/>
        <end position="894"/>
    </location>
</feature>
<protein>
    <recommendedName>
        <fullName evidence="8">Major facilitator superfamily (MFS) profile domain-containing protein</fullName>
    </recommendedName>
</protein>
<comment type="caution">
    <text evidence="9">The sequence shown here is derived from an EMBL/GenBank/DDBJ whole genome shotgun (WGS) entry which is preliminary data.</text>
</comment>
<feature type="transmembrane region" description="Helical" evidence="7">
    <location>
        <begin position="113"/>
        <end position="131"/>
    </location>
</feature>
<evidence type="ECO:0000256" key="7">
    <source>
        <dbReference type="SAM" id="Phobius"/>
    </source>
</evidence>
<keyword evidence="10" id="KW-1185">Reference proteome</keyword>
<feature type="transmembrane region" description="Helical" evidence="7">
    <location>
        <begin position="339"/>
        <end position="359"/>
    </location>
</feature>
<feature type="compositionally biased region" description="Basic and acidic residues" evidence="6">
    <location>
        <begin position="1"/>
        <end position="11"/>
    </location>
</feature>
<dbReference type="Proteomes" id="UP000758155">
    <property type="component" value="Unassembled WGS sequence"/>
</dbReference>
<feature type="transmembrane region" description="Helical" evidence="7">
    <location>
        <begin position="430"/>
        <end position="450"/>
    </location>
</feature>
<dbReference type="InterPro" id="IPR012419">
    <property type="entry name" value="Cas1_AcylTrans_dom"/>
</dbReference>
<keyword evidence="4 7" id="KW-1133">Transmembrane helix</keyword>
<feature type="transmembrane region" description="Helical" evidence="7">
    <location>
        <begin position="366"/>
        <end position="386"/>
    </location>
</feature>
<evidence type="ECO:0000256" key="3">
    <source>
        <dbReference type="ARBA" id="ARBA00022692"/>
    </source>
</evidence>
<dbReference type="Gene3D" id="1.20.1250.20">
    <property type="entry name" value="MFS general substrate transporter like domains"/>
    <property type="match status" value="2"/>
</dbReference>
<dbReference type="Pfam" id="PF07779">
    <property type="entry name" value="Cas1_AcylT"/>
    <property type="match status" value="1"/>
</dbReference>
<feature type="transmembrane region" description="Helical" evidence="7">
    <location>
        <begin position="987"/>
        <end position="1006"/>
    </location>
</feature>
<accession>A0A9P4WT56</accession>
<dbReference type="GO" id="GO:0022857">
    <property type="term" value="F:transmembrane transporter activity"/>
    <property type="evidence" value="ECO:0007669"/>
    <property type="project" value="InterPro"/>
</dbReference>
<dbReference type="Pfam" id="PF07690">
    <property type="entry name" value="MFS_1"/>
    <property type="match status" value="1"/>
</dbReference>
<evidence type="ECO:0000256" key="5">
    <source>
        <dbReference type="ARBA" id="ARBA00023136"/>
    </source>
</evidence>
<feature type="transmembrane region" description="Helical" evidence="7">
    <location>
        <begin position="173"/>
        <end position="193"/>
    </location>
</feature>
<feature type="transmembrane region" description="Helical" evidence="7">
    <location>
        <begin position="915"/>
        <end position="933"/>
    </location>
</feature>
<evidence type="ECO:0000313" key="10">
    <source>
        <dbReference type="Proteomes" id="UP000758155"/>
    </source>
</evidence>
<feature type="transmembrane region" description="Helical" evidence="7">
    <location>
        <begin position="143"/>
        <end position="161"/>
    </location>
</feature>
<keyword evidence="5 7" id="KW-0472">Membrane</keyword>
<feature type="transmembrane region" description="Helical" evidence="7">
    <location>
        <begin position="1072"/>
        <end position="1094"/>
    </location>
</feature>
<dbReference type="InterPro" id="IPR011701">
    <property type="entry name" value="MFS"/>
</dbReference>
<evidence type="ECO:0000313" key="9">
    <source>
        <dbReference type="EMBL" id="KAF3041079.1"/>
    </source>
</evidence>
<dbReference type="InterPro" id="IPR020846">
    <property type="entry name" value="MFS_dom"/>
</dbReference>
<gene>
    <name evidence="9" type="ORF">E8E12_003573</name>
</gene>
<evidence type="ECO:0000256" key="6">
    <source>
        <dbReference type="SAM" id="MobiDB-lite"/>
    </source>
</evidence>
<feature type="transmembrane region" description="Helical" evidence="7">
    <location>
        <begin position="1042"/>
        <end position="1060"/>
    </location>
</feature>
<keyword evidence="2" id="KW-0813">Transport</keyword>